<evidence type="ECO:0000256" key="2">
    <source>
        <dbReference type="ARBA" id="ARBA00022679"/>
    </source>
</evidence>
<dbReference type="Pfam" id="PF13649">
    <property type="entry name" value="Methyltransf_25"/>
    <property type="match status" value="1"/>
</dbReference>
<feature type="domain" description="Methyltransferase" evidence="3">
    <location>
        <begin position="38"/>
        <end position="134"/>
    </location>
</feature>
<sequence>MEFYSLLSKHYDNIFQTNTKAISFIEKYIPNKESFLLLDLAAGTGAEAIEFAKKGNRVLATDNSPEMVEKIKEKGLSHSPSIETSILDMRKVSKLAPHSFNIIYCIGNSFVHLDNYKEMTDVLNDCYDRLKAGGKLIIQIVNYDRILGEDITELPLIKNEETGVQFERFYRRGHEKIVFKGKLTISKDGETNVYTSSTTLLPITKEQFKDIVAASHFTNMEIFGTFLGDKYTTSSPALVAVLLKE</sequence>
<dbReference type="Gene3D" id="3.40.50.150">
    <property type="entry name" value="Vaccinia Virus protein VP39"/>
    <property type="match status" value="1"/>
</dbReference>
<gene>
    <name evidence="4" type="ORF">J2S74_002252</name>
</gene>
<protein>
    <submittedName>
        <fullName evidence="4">SAM-dependent methyltransferase</fullName>
    </submittedName>
</protein>
<dbReference type="PANTHER" id="PTHR43861:SF1">
    <property type="entry name" value="TRANS-ACONITATE 2-METHYLTRANSFERASE"/>
    <property type="match status" value="1"/>
</dbReference>
<dbReference type="RefSeq" id="WP_307325430.1">
    <property type="nucleotide sequence ID" value="NZ_JAUSUG010000008.1"/>
</dbReference>
<dbReference type="Gene3D" id="2.20.25.110">
    <property type="entry name" value="S-adenosyl-L-methionine-dependent methyltransferases"/>
    <property type="match status" value="1"/>
</dbReference>
<evidence type="ECO:0000313" key="5">
    <source>
        <dbReference type="Proteomes" id="UP001230005"/>
    </source>
</evidence>
<dbReference type="InterPro" id="IPR029063">
    <property type="entry name" value="SAM-dependent_MTases_sf"/>
</dbReference>
<keyword evidence="2" id="KW-0808">Transferase</keyword>
<evidence type="ECO:0000313" key="4">
    <source>
        <dbReference type="EMBL" id="MDQ0254870.1"/>
    </source>
</evidence>
<proteinExistence type="predicted"/>
<dbReference type="GO" id="GO:0008168">
    <property type="term" value="F:methyltransferase activity"/>
    <property type="evidence" value="ECO:0007669"/>
    <property type="project" value="UniProtKB-KW"/>
</dbReference>
<comment type="caution">
    <text evidence="4">The sequence shown here is derived from an EMBL/GenBank/DDBJ whole genome shotgun (WGS) entry which is preliminary data.</text>
</comment>
<accession>A0ABT9ZV99</accession>
<evidence type="ECO:0000259" key="3">
    <source>
        <dbReference type="Pfam" id="PF13649"/>
    </source>
</evidence>
<dbReference type="CDD" id="cd02440">
    <property type="entry name" value="AdoMet_MTases"/>
    <property type="match status" value="1"/>
</dbReference>
<dbReference type="InterPro" id="IPR041698">
    <property type="entry name" value="Methyltransf_25"/>
</dbReference>
<dbReference type="SUPFAM" id="SSF53335">
    <property type="entry name" value="S-adenosyl-L-methionine-dependent methyltransferases"/>
    <property type="match status" value="1"/>
</dbReference>
<dbReference type="Proteomes" id="UP001230005">
    <property type="component" value="Unassembled WGS sequence"/>
</dbReference>
<keyword evidence="1 4" id="KW-0489">Methyltransferase</keyword>
<dbReference type="GO" id="GO:0032259">
    <property type="term" value="P:methylation"/>
    <property type="evidence" value="ECO:0007669"/>
    <property type="project" value="UniProtKB-KW"/>
</dbReference>
<keyword evidence="5" id="KW-1185">Reference proteome</keyword>
<reference evidence="4 5" key="1">
    <citation type="submission" date="2023-07" db="EMBL/GenBank/DDBJ databases">
        <title>Genomic Encyclopedia of Type Strains, Phase IV (KMG-IV): sequencing the most valuable type-strain genomes for metagenomic binning, comparative biology and taxonomic classification.</title>
        <authorList>
            <person name="Goeker M."/>
        </authorList>
    </citation>
    <scope>NUCLEOTIDE SEQUENCE [LARGE SCALE GENOMIC DNA]</scope>
    <source>
        <strain evidence="4 5">DSM 9768</strain>
    </source>
</reference>
<dbReference type="PANTHER" id="PTHR43861">
    <property type="entry name" value="TRANS-ACONITATE 2-METHYLTRANSFERASE-RELATED"/>
    <property type="match status" value="1"/>
</dbReference>
<organism evidence="4 5">
    <name type="scientific">Evansella vedderi</name>
    <dbReference type="NCBI Taxonomy" id="38282"/>
    <lineage>
        <taxon>Bacteria</taxon>
        <taxon>Bacillati</taxon>
        <taxon>Bacillota</taxon>
        <taxon>Bacilli</taxon>
        <taxon>Bacillales</taxon>
        <taxon>Bacillaceae</taxon>
        <taxon>Evansella</taxon>
    </lineage>
</organism>
<name>A0ABT9ZV99_9BACI</name>
<dbReference type="EMBL" id="JAUSUG010000008">
    <property type="protein sequence ID" value="MDQ0254870.1"/>
    <property type="molecule type" value="Genomic_DNA"/>
</dbReference>
<evidence type="ECO:0000256" key="1">
    <source>
        <dbReference type="ARBA" id="ARBA00022603"/>
    </source>
</evidence>